<dbReference type="AlphaFoldDB" id="A0A8H7DJG4"/>
<dbReference type="Pfam" id="PF12937">
    <property type="entry name" value="F-box-like"/>
    <property type="match status" value="1"/>
</dbReference>
<evidence type="ECO:0000313" key="3">
    <source>
        <dbReference type="EMBL" id="KAF7375552.1"/>
    </source>
</evidence>
<keyword evidence="1" id="KW-0175">Coiled coil</keyword>
<dbReference type="Gene3D" id="1.20.1280.50">
    <property type="match status" value="1"/>
</dbReference>
<name>A0A8H7DJG4_9AGAR</name>
<proteinExistence type="predicted"/>
<sequence length="487" mass="54788">MPLCRKCGFDSAPYLEETQTNTITGRVALRNRLSELDALISSLTAERQRLQDVADAIIYPILSLPVETTTEIFRRCTPAQSNLGKSPSEAPWVLAQVCRRWRQIAINTPYLWQSLLFRDDEASMELLHLWLSRSGRLPLKLNLTSVDPSRSASLVETSLLHCHRWQDVKFGLPSGSFSGLDLRGVSLPLLQSISLRSVLWSSERVVDTFTITDAPSLRHLDVSALPTMKLDIPWAPMTTLTLVQNVSLTECMSLLKECRNLVNLIVSTSGPAATHTDLVTLTSLKTLSCNLGDASVLKHLTLPHLLRLTVTSFDGAHVPVFSTFINRSTCPLQFLTVTSPISLSFLAPFLRAVPGSTSDVELTWHRMRLEHIFSALQSMDILPELKHLRLHARNRTCDEEYHKLLEMLRARVEARIPLESVTLKITIRQQFNPRMMPHSSWIRQLRELVSAGLQVDITIESFDSKTHVVLDSSAQGAFFCLFFKPVF</sequence>
<dbReference type="EMBL" id="JACAZH010000002">
    <property type="protein sequence ID" value="KAF7375552.1"/>
    <property type="molecule type" value="Genomic_DNA"/>
</dbReference>
<dbReference type="SUPFAM" id="SSF81383">
    <property type="entry name" value="F-box domain"/>
    <property type="match status" value="1"/>
</dbReference>
<dbReference type="InterPro" id="IPR001810">
    <property type="entry name" value="F-box_dom"/>
</dbReference>
<evidence type="ECO:0000259" key="2">
    <source>
        <dbReference type="Pfam" id="PF12937"/>
    </source>
</evidence>
<feature type="coiled-coil region" evidence="1">
    <location>
        <begin position="26"/>
        <end position="53"/>
    </location>
</feature>
<dbReference type="SUPFAM" id="SSF52058">
    <property type="entry name" value="L domain-like"/>
    <property type="match status" value="1"/>
</dbReference>
<organism evidence="3 4">
    <name type="scientific">Mycena sanguinolenta</name>
    <dbReference type="NCBI Taxonomy" id="230812"/>
    <lineage>
        <taxon>Eukaryota</taxon>
        <taxon>Fungi</taxon>
        <taxon>Dikarya</taxon>
        <taxon>Basidiomycota</taxon>
        <taxon>Agaricomycotina</taxon>
        <taxon>Agaricomycetes</taxon>
        <taxon>Agaricomycetidae</taxon>
        <taxon>Agaricales</taxon>
        <taxon>Marasmiineae</taxon>
        <taxon>Mycenaceae</taxon>
        <taxon>Mycena</taxon>
    </lineage>
</organism>
<dbReference type="Proteomes" id="UP000623467">
    <property type="component" value="Unassembled WGS sequence"/>
</dbReference>
<protein>
    <submittedName>
        <fullName evidence="3">F-box domain-containing protein</fullName>
    </submittedName>
</protein>
<dbReference type="OrthoDB" id="2269034at2759"/>
<keyword evidence="4" id="KW-1185">Reference proteome</keyword>
<reference evidence="3" key="1">
    <citation type="submission" date="2020-05" db="EMBL/GenBank/DDBJ databases">
        <title>Mycena genomes resolve the evolution of fungal bioluminescence.</title>
        <authorList>
            <person name="Tsai I.J."/>
        </authorList>
    </citation>
    <scope>NUCLEOTIDE SEQUENCE</scope>
    <source>
        <strain evidence="3">160909Yilan</strain>
    </source>
</reference>
<feature type="domain" description="F-box" evidence="2">
    <location>
        <begin position="61"/>
        <end position="118"/>
    </location>
</feature>
<comment type="caution">
    <text evidence="3">The sequence shown here is derived from an EMBL/GenBank/DDBJ whole genome shotgun (WGS) entry which is preliminary data.</text>
</comment>
<dbReference type="InterPro" id="IPR036047">
    <property type="entry name" value="F-box-like_dom_sf"/>
</dbReference>
<accession>A0A8H7DJG4</accession>
<gene>
    <name evidence="3" type="ORF">MSAN_00443400</name>
</gene>
<evidence type="ECO:0000313" key="4">
    <source>
        <dbReference type="Proteomes" id="UP000623467"/>
    </source>
</evidence>
<evidence type="ECO:0000256" key="1">
    <source>
        <dbReference type="SAM" id="Coils"/>
    </source>
</evidence>